<keyword evidence="3" id="KW-1185">Reference proteome</keyword>
<sequence length="158" mass="17631">MRVYSRLIRAQPKAKGSGWKEYNTTALPYGSMTKGPDSASSSPLLASDSREADSSLPNRLITTFYNKVGEKVDKIFPLQQIIEQINEQTNKQTESELQLQRQDAAVAQEQEPVLAVPRTEDTGENPMADAQRETRGAECVKIDLAWWTSKFIGSLAIR</sequence>
<evidence type="ECO:0000313" key="2">
    <source>
        <dbReference type="EMBL" id="KAJ1119979.1"/>
    </source>
</evidence>
<feature type="region of interest" description="Disordered" evidence="1">
    <location>
        <begin position="29"/>
        <end position="53"/>
    </location>
</feature>
<proteinExistence type="predicted"/>
<feature type="compositionally biased region" description="Low complexity" evidence="1">
    <location>
        <begin position="36"/>
        <end position="47"/>
    </location>
</feature>
<accession>A0AAV7NYC4</accession>
<evidence type="ECO:0000256" key="1">
    <source>
        <dbReference type="SAM" id="MobiDB-lite"/>
    </source>
</evidence>
<organism evidence="2 3">
    <name type="scientific">Pleurodeles waltl</name>
    <name type="common">Iberian ribbed newt</name>
    <dbReference type="NCBI Taxonomy" id="8319"/>
    <lineage>
        <taxon>Eukaryota</taxon>
        <taxon>Metazoa</taxon>
        <taxon>Chordata</taxon>
        <taxon>Craniata</taxon>
        <taxon>Vertebrata</taxon>
        <taxon>Euteleostomi</taxon>
        <taxon>Amphibia</taxon>
        <taxon>Batrachia</taxon>
        <taxon>Caudata</taxon>
        <taxon>Salamandroidea</taxon>
        <taxon>Salamandridae</taxon>
        <taxon>Pleurodelinae</taxon>
        <taxon>Pleurodeles</taxon>
    </lineage>
</organism>
<reference evidence="2" key="1">
    <citation type="journal article" date="2022" name="bioRxiv">
        <title>Sequencing and chromosome-scale assembly of the giantPleurodeles waltlgenome.</title>
        <authorList>
            <person name="Brown T."/>
            <person name="Elewa A."/>
            <person name="Iarovenko S."/>
            <person name="Subramanian E."/>
            <person name="Araus A.J."/>
            <person name="Petzold A."/>
            <person name="Susuki M."/>
            <person name="Suzuki K.-i.T."/>
            <person name="Hayashi T."/>
            <person name="Toyoda A."/>
            <person name="Oliveira C."/>
            <person name="Osipova E."/>
            <person name="Leigh N.D."/>
            <person name="Simon A."/>
            <person name="Yun M.H."/>
        </authorList>
    </citation>
    <scope>NUCLEOTIDE SEQUENCE</scope>
    <source>
        <strain evidence="2">20211129_DDA</strain>
        <tissue evidence="2">Liver</tissue>
    </source>
</reference>
<dbReference type="Proteomes" id="UP001066276">
    <property type="component" value="Chromosome 8"/>
</dbReference>
<gene>
    <name evidence="2" type="ORF">NDU88_008162</name>
</gene>
<evidence type="ECO:0000313" key="3">
    <source>
        <dbReference type="Proteomes" id="UP001066276"/>
    </source>
</evidence>
<dbReference type="EMBL" id="JANPWB010000012">
    <property type="protein sequence ID" value="KAJ1119979.1"/>
    <property type="molecule type" value="Genomic_DNA"/>
</dbReference>
<name>A0AAV7NYC4_PLEWA</name>
<dbReference type="AlphaFoldDB" id="A0AAV7NYC4"/>
<protein>
    <submittedName>
        <fullName evidence="2">Uncharacterized protein</fullName>
    </submittedName>
</protein>
<comment type="caution">
    <text evidence="2">The sequence shown here is derived from an EMBL/GenBank/DDBJ whole genome shotgun (WGS) entry which is preliminary data.</text>
</comment>